<dbReference type="PANTHER" id="PTHR24171">
    <property type="entry name" value="ANKYRIN REPEAT DOMAIN-CONTAINING PROTEIN 39-RELATED"/>
    <property type="match status" value="1"/>
</dbReference>
<gene>
    <name evidence="3" type="ORF">YQE_06113</name>
</gene>
<dbReference type="SUPFAM" id="SSF48403">
    <property type="entry name" value="Ankyrin repeat"/>
    <property type="match status" value="1"/>
</dbReference>
<dbReference type="HOGENOM" id="CLU_1391538_0_0_1"/>
<dbReference type="InterPro" id="IPR002110">
    <property type="entry name" value="Ankyrin_rpt"/>
</dbReference>
<accession>N6UF51</accession>
<name>N6UF51_DENPD</name>
<evidence type="ECO:0000256" key="2">
    <source>
        <dbReference type="ARBA" id="ARBA00023043"/>
    </source>
</evidence>
<dbReference type="PANTHER" id="PTHR24171:SF9">
    <property type="entry name" value="ANKYRIN REPEAT DOMAIN-CONTAINING PROTEIN 39"/>
    <property type="match status" value="1"/>
</dbReference>
<dbReference type="Pfam" id="PF12796">
    <property type="entry name" value="Ank_2"/>
    <property type="match status" value="1"/>
</dbReference>
<dbReference type="Gene3D" id="1.25.40.20">
    <property type="entry name" value="Ankyrin repeat-containing domain"/>
    <property type="match status" value="1"/>
</dbReference>
<feature type="non-terminal residue" evidence="3">
    <location>
        <position position="1"/>
    </location>
</feature>
<keyword evidence="1" id="KW-0677">Repeat</keyword>
<reference evidence="3" key="1">
    <citation type="journal article" date="2013" name="Genome Biol.">
        <title>Draft genome of the mountain pine beetle, Dendroctonus ponderosae Hopkins, a major forest pest.</title>
        <authorList>
            <person name="Keeling C.I."/>
            <person name="Yuen M.M."/>
            <person name="Liao N.Y."/>
            <person name="Docking T.R."/>
            <person name="Chan S.K."/>
            <person name="Taylor G.A."/>
            <person name="Palmquist D.L."/>
            <person name="Jackman S.D."/>
            <person name="Nguyen A."/>
            <person name="Li M."/>
            <person name="Henderson H."/>
            <person name="Janes J.K."/>
            <person name="Zhao Y."/>
            <person name="Pandoh P."/>
            <person name="Moore R."/>
            <person name="Sperling F.A."/>
            <person name="Huber D.P."/>
            <person name="Birol I."/>
            <person name="Jones S.J."/>
            <person name="Bohlmann J."/>
        </authorList>
    </citation>
    <scope>NUCLEOTIDE SEQUENCE</scope>
</reference>
<sequence length="196" mass="22060">MKYSLQVKEYFINTIPLRDNLVVVNNTRKSFIGIEMSQSDLFRRFPPIGYVCQHHRKPATQSLDEMEFEKGIWGHSLYGDLDELKACIDNGKYTVDQRDCAGYTALHYAARNNHLDICEYLVKKGADVNAVTRAGKASALHRAASTGRKEIVLSLLHKGANPDLEDADGKTALRRALDNNHMDIADILELFQPSPL</sequence>
<keyword evidence="2" id="KW-0040">ANK repeat</keyword>
<organism evidence="3">
    <name type="scientific">Dendroctonus ponderosae</name>
    <name type="common">Mountain pine beetle</name>
    <dbReference type="NCBI Taxonomy" id="77166"/>
    <lineage>
        <taxon>Eukaryota</taxon>
        <taxon>Metazoa</taxon>
        <taxon>Ecdysozoa</taxon>
        <taxon>Arthropoda</taxon>
        <taxon>Hexapoda</taxon>
        <taxon>Insecta</taxon>
        <taxon>Pterygota</taxon>
        <taxon>Neoptera</taxon>
        <taxon>Endopterygota</taxon>
        <taxon>Coleoptera</taxon>
        <taxon>Polyphaga</taxon>
        <taxon>Cucujiformia</taxon>
        <taxon>Curculionidae</taxon>
        <taxon>Scolytinae</taxon>
        <taxon>Dendroctonus</taxon>
    </lineage>
</organism>
<dbReference type="PROSITE" id="PS50297">
    <property type="entry name" value="ANK_REP_REGION"/>
    <property type="match status" value="2"/>
</dbReference>
<dbReference type="AlphaFoldDB" id="N6UF51"/>
<dbReference type="OrthoDB" id="539213at2759"/>
<evidence type="ECO:0000256" key="1">
    <source>
        <dbReference type="ARBA" id="ARBA00022737"/>
    </source>
</evidence>
<dbReference type="Pfam" id="PF00023">
    <property type="entry name" value="Ank"/>
    <property type="match status" value="1"/>
</dbReference>
<evidence type="ECO:0000313" key="3">
    <source>
        <dbReference type="EMBL" id="ENN77287.1"/>
    </source>
</evidence>
<protein>
    <submittedName>
        <fullName evidence="3">Uncharacterized protein</fullName>
    </submittedName>
</protein>
<dbReference type="InterPro" id="IPR036770">
    <property type="entry name" value="Ankyrin_rpt-contain_sf"/>
</dbReference>
<dbReference type="PRINTS" id="PR01415">
    <property type="entry name" value="ANKYRIN"/>
</dbReference>
<dbReference type="EMBL" id="KB740948">
    <property type="protein sequence ID" value="ENN77287.1"/>
    <property type="molecule type" value="Genomic_DNA"/>
</dbReference>
<dbReference type="PROSITE" id="PS50088">
    <property type="entry name" value="ANK_REPEAT"/>
    <property type="match status" value="2"/>
</dbReference>
<proteinExistence type="predicted"/>
<dbReference type="SMART" id="SM00248">
    <property type="entry name" value="ANK"/>
    <property type="match status" value="2"/>
</dbReference>
<dbReference type="OMA" id="YCGHLNV"/>